<dbReference type="AlphaFoldDB" id="A0A7S0ETU1"/>
<feature type="chain" id="PRO_5031325805" evidence="1">
    <location>
        <begin position="20"/>
        <end position="204"/>
    </location>
</feature>
<protein>
    <submittedName>
        <fullName evidence="2">Uncharacterized protein</fullName>
    </submittedName>
</protein>
<gene>
    <name evidence="2" type="ORF">PANT1444_LOCUS12782</name>
</gene>
<accession>A0A7S0ETU1</accession>
<reference evidence="2" key="1">
    <citation type="submission" date="2021-01" db="EMBL/GenBank/DDBJ databases">
        <authorList>
            <person name="Corre E."/>
            <person name="Pelletier E."/>
            <person name="Niang G."/>
            <person name="Scheremetjew M."/>
            <person name="Finn R."/>
            <person name="Kale V."/>
            <person name="Holt S."/>
            <person name="Cochrane G."/>
            <person name="Meng A."/>
            <person name="Brown T."/>
            <person name="Cohen L."/>
        </authorList>
    </citation>
    <scope>NUCLEOTIDE SEQUENCE</scope>
    <source>
        <strain evidence="2">CCMP1374</strain>
    </source>
</reference>
<keyword evidence="1" id="KW-0732">Signal</keyword>
<organism evidence="2">
    <name type="scientific">Phaeocystis antarctica</name>
    <dbReference type="NCBI Taxonomy" id="33657"/>
    <lineage>
        <taxon>Eukaryota</taxon>
        <taxon>Haptista</taxon>
        <taxon>Haptophyta</taxon>
        <taxon>Prymnesiophyceae</taxon>
        <taxon>Phaeocystales</taxon>
        <taxon>Phaeocystaceae</taxon>
        <taxon>Phaeocystis</taxon>
    </lineage>
</organism>
<name>A0A7S0ETU1_9EUKA</name>
<evidence type="ECO:0000256" key="1">
    <source>
        <dbReference type="SAM" id="SignalP"/>
    </source>
</evidence>
<sequence length="204" mass="21552">MRALAVLLLAPCCAALATGTVGAIRPGTTGQRLSPVARLSEEAPVADAVATSGPILSRRCVSLLGPMLLLAPRVARADEDSLVAALRDVRTDFSSEATGVAVLVQTREWDDVRTQIRRALTLLTLKGYLGASVKSRILAMAEGSPERKGLTDARQALLQALGALDRLAFEQQQRRDKAFDPTEGLAIVQASVDALDAVITRLAA</sequence>
<proteinExistence type="predicted"/>
<feature type="signal peptide" evidence="1">
    <location>
        <begin position="1"/>
        <end position="19"/>
    </location>
</feature>
<dbReference type="EMBL" id="HBEP01022731">
    <property type="protein sequence ID" value="CAD8494031.1"/>
    <property type="molecule type" value="Transcribed_RNA"/>
</dbReference>
<evidence type="ECO:0000313" key="2">
    <source>
        <dbReference type="EMBL" id="CAD8494031.1"/>
    </source>
</evidence>